<organism evidence="1">
    <name type="scientific">Zooxanthella nutricula</name>
    <dbReference type="NCBI Taxonomy" id="1333877"/>
    <lineage>
        <taxon>Eukaryota</taxon>
        <taxon>Sar</taxon>
        <taxon>Alveolata</taxon>
        <taxon>Dinophyceae</taxon>
        <taxon>Peridiniales</taxon>
        <taxon>Peridiniales incertae sedis</taxon>
        <taxon>Zooxanthella</taxon>
    </lineage>
</organism>
<accession>A0A6U6S5D4</accession>
<gene>
    <name evidence="1" type="ORF">BRAN1462_LOCUS48436</name>
    <name evidence="2" type="ORF">BRAN1462_LOCUS48437</name>
</gene>
<name>A0A6U6S5D4_9DINO</name>
<evidence type="ECO:0008006" key="3">
    <source>
        <dbReference type="Google" id="ProtNLM"/>
    </source>
</evidence>
<dbReference type="EMBL" id="HBGW01076183">
    <property type="protein sequence ID" value="CAD9627569.1"/>
    <property type="molecule type" value="Transcribed_RNA"/>
</dbReference>
<evidence type="ECO:0000313" key="1">
    <source>
        <dbReference type="EMBL" id="CAD9627567.1"/>
    </source>
</evidence>
<protein>
    <recommendedName>
        <fullName evidence="3">PDZ domain-containing protein</fullName>
    </recommendedName>
</protein>
<dbReference type="AlphaFoldDB" id="A0A6U6S5D4"/>
<dbReference type="EMBL" id="HBGW01076182">
    <property type="protein sequence ID" value="CAD9627567.1"/>
    <property type="molecule type" value="Transcribed_RNA"/>
</dbReference>
<sequence length="106" mass="11321">MGAASEKCCASCEPDEFIVELDKGVSDSPVKLGLDVNPGAEVGALRINKVCGGLAERWNDLNPEFKVIEGDCIVEVNGLVGDSRELLGFCKTGKVLRLRIRRCVAG</sequence>
<reference evidence="1" key="1">
    <citation type="submission" date="2021-01" db="EMBL/GenBank/DDBJ databases">
        <authorList>
            <person name="Corre E."/>
            <person name="Pelletier E."/>
            <person name="Niang G."/>
            <person name="Scheremetjew M."/>
            <person name="Finn R."/>
            <person name="Kale V."/>
            <person name="Holt S."/>
            <person name="Cochrane G."/>
            <person name="Meng A."/>
            <person name="Brown T."/>
            <person name="Cohen L."/>
        </authorList>
    </citation>
    <scope>NUCLEOTIDE SEQUENCE</scope>
    <source>
        <strain evidence="1">RCC3387</strain>
    </source>
</reference>
<evidence type="ECO:0000313" key="2">
    <source>
        <dbReference type="EMBL" id="CAD9627569.1"/>
    </source>
</evidence>
<proteinExistence type="predicted"/>